<dbReference type="InterPro" id="IPR001138">
    <property type="entry name" value="Zn2Cys6_DnaBD"/>
</dbReference>
<evidence type="ECO:0000313" key="8">
    <source>
        <dbReference type="Proteomes" id="UP000037505"/>
    </source>
</evidence>
<protein>
    <submittedName>
        <fullName evidence="7">C6 transcription factor</fullName>
    </submittedName>
</protein>
<dbReference type="SMART" id="SM00066">
    <property type="entry name" value="GAL4"/>
    <property type="match status" value="1"/>
</dbReference>
<dbReference type="GO" id="GO:0008270">
    <property type="term" value="F:zinc ion binding"/>
    <property type="evidence" value="ECO:0007669"/>
    <property type="project" value="InterPro"/>
</dbReference>
<keyword evidence="3" id="KW-0804">Transcription</keyword>
<evidence type="ECO:0000256" key="5">
    <source>
        <dbReference type="SAM" id="MobiDB-lite"/>
    </source>
</evidence>
<evidence type="ECO:0000313" key="7">
    <source>
        <dbReference type="EMBL" id="KNG89777.1"/>
    </source>
</evidence>
<sequence length="388" mass="42909">MPRRAHTKSRNGCDQCKKRRVKCDEKGPPCSNCVTRELRCTYLNTPAARNIASSSSASPNSIHPGLGPTSDEASHPFVGATANVPFTYSRKRELELMHKFSTDTYRSLCNKESDHYVWQVVMPRKALEHDFLMSGILAVASLHTASALEPPQALSYLDTALEYHNQGLAPFRHAIANLTPLNCDAVFAHSVITIMICIYLPRLPGPRGESSSMIENLIFVFELLKGVAKIFSITRSWLENNLFVSKNGFFAKSGAPLDAGAEAALTRLADLNDTLLSSIDPDQHSIIKGAISHLHRSFARYAHEQDAASVLSWLACVDKEFVHVVCRRQPLALLVLMHWGVLLAELDGKTWWARNSGSALVSEILVALQAGDARWEEAVLWPKQKLGL</sequence>
<evidence type="ECO:0000259" key="6">
    <source>
        <dbReference type="PROSITE" id="PS50048"/>
    </source>
</evidence>
<evidence type="ECO:0000256" key="2">
    <source>
        <dbReference type="ARBA" id="ARBA00023125"/>
    </source>
</evidence>
<organism evidence="7 8">
    <name type="scientific">Aspergillus nomiae NRRL (strain ATCC 15546 / NRRL 13137 / CBS 260.88 / M93)</name>
    <dbReference type="NCBI Taxonomy" id="1509407"/>
    <lineage>
        <taxon>Eukaryota</taxon>
        <taxon>Fungi</taxon>
        <taxon>Dikarya</taxon>
        <taxon>Ascomycota</taxon>
        <taxon>Pezizomycotina</taxon>
        <taxon>Eurotiomycetes</taxon>
        <taxon>Eurotiomycetidae</taxon>
        <taxon>Eurotiales</taxon>
        <taxon>Aspergillaceae</taxon>
        <taxon>Aspergillus</taxon>
        <taxon>Aspergillus subgen. Circumdati</taxon>
    </lineage>
</organism>
<dbReference type="OrthoDB" id="5295362at2759"/>
<feature type="compositionally biased region" description="Low complexity" evidence="5">
    <location>
        <begin position="51"/>
        <end position="62"/>
    </location>
</feature>
<reference evidence="7 8" key="1">
    <citation type="submission" date="2014-06" db="EMBL/GenBank/DDBJ databases">
        <title>The Genome of the Aflatoxigenic Filamentous Fungus Aspergillus nomius.</title>
        <authorList>
            <person name="Moore M.G."/>
            <person name="Shannon B.M."/>
            <person name="Brian M.M."/>
        </authorList>
    </citation>
    <scope>NUCLEOTIDE SEQUENCE [LARGE SCALE GENOMIC DNA]</scope>
    <source>
        <strain evidence="7 8">NRRL 13137</strain>
    </source>
</reference>
<feature type="domain" description="Zn(2)-C6 fungal-type" evidence="6">
    <location>
        <begin position="12"/>
        <end position="42"/>
    </location>
</feature>
<dbReference type="RefSeq" id="XP_015410700.1">
    <property type="nucleotide sequence ID" value="XM_015547249.1"/>
</dbReference>
<dbReference type="Gene3D" id="4.10.240.10">
    <property type="entry name" value="Zn(2)-C6 fungal-type DNA-binding domain"/>
    <property type="match status" value="1"/>
</dbReference>
<dbReference type="EMBL" id="JNOM01000025">
    <property type="protein sequence ID" value="KNG89777.1"/>
    <property type="molecule type" value="Genomic_DNA"/>
</dbReference>
<keyword evidence="4" id="KW-0539">Nucleus</keyword>
<dbReference type="InterPro" id="IPR053157">
    <property type="entry name" value="Sterol_Uptake_Regulator"/>
</dbReference>
<gene>
    <name evidence="7" type="ORF">ANOM_001992</name>
</gene>
<dbReference type="InterPro" id="IPR036864">
    <property type="entry name" value="Zn2-C6_fun-type_DNA-bd_sf"/>
</dbReference>
<dbReference type="AlphaFoldDB" id="A0A0L1JDI4"/>
<dbReference type="GeneID" id="26803796"/>
<dbReference type="Proteomes" id="UP000037505">
    <property type="component" value="Unassembled WGS sequence"/>
</dbReference>
<dbReference type="PROSITE" id="PS00463">
    <property type="entry name" value="ZN2_CY6_FUNGAL_1"/>
    <property type="match status" value="1"/>
</dbReference>
<dbReference type="GO" id="GO:0001228">
    <property type="term" value="F:DNA-binding transcription activator activity, RNA polymerase II-specific"/>
    <property type="evidence" value="ECO:0007669"/>
    <property type="project" value="TreeGrafter"/>
</dbReference>
<dbReference type="Pfam" id="PF00172">
    <property type="entry name" value="Zn_clus"/>
    <property type="match status" value="1"/>
</dbReference>
<keyword evidence="8" id="KW-1185">Reference proteome</keyword>
<dbReference type="GO" id="GO:0003677">
    <property type="term" value="F:DNA binding"/>
    <property type="evidence" value="ECO:0007669"/>
    <property type="project" value="UniProtKB-KW"/>
</dbReference>
<name>A0A0L1JDI4_ASPN3</name>
<dbReference type="SUPFAM" id="SSF57701">
    <property type="entry name" value="Zn2/Cys6 DNA-binding domain"/>
    <property type="match status" value="1"/>
</dbReference>
<accession>A0A0L1JDI4</accession>
<evidence type="ECO:0000256" key="3">
    <source>
        <dbReference type="ARBA" id="ARBA00023163"/>
    </source>
</evidence>
<comment type="caution">
    <text evidence="7">The sequence shown here is derived from an EMBL/GenBank/DDBJ whole genome shotgun (WGS) entry which is preliminary data.</text>
</comment>
<dbReference type="PROSITE" id="PS50048">
    <property type="entry name" value="ZN2_CY6_FUNGAL_2"/>
    <property type="match status" value="1"/>
</dbReference>
<dbReference type="PANTHER" id="PTHR47784:SF10">
    <property type="entry name" value="TRANSCRIPTION FACTOR, PUTATIVE (AFU_ORTHOLOGUE AFUA_6G14150)-RELATED"/>
    <property type="match status" value="1"/>
</dbReference>
<keyword evidence="2" id="KW-0238">DNA-binding</keyword>
<evidence type="ECO:0000256" key="4">
    <source>
        <dbReference type="ARBA" id="ARBA00023242"/>
    </source>
</evidence>
<keyword evidence="1" id="KW-0805">Transcription regulation</keyword>
<feature type="region of interest" description="Disordered" evidence="5">
    <location>
        <begin position="51"/>
        <end position="72"/>
    </location>
</feature>
<evidence type="ECO:0000256" key="1">
    <source>
        <dbReference type="ARBA" id="ARBA00023015"/>
    </source>
</evidence>
<dbReference type="PANTHER" id="PTHR47784">
    <property type="entry name" value="STEROL UPTAKE CONTROL PROTEIN 2"/>
    <property type="match status" value="1"/>
</dbReference>
<dbReference type="STRING" id="1509407.A0A0L1JDI4"/>
<dbReference type="CDD" id="cd00067">
    <property type="entry name" value="GAL4"/>
    <property type="match status" value="1"/>
</dbReference>
<proteinExistence type="predicted"/>